<dbReference type="RefSeq" id="WP_046124912.1">
    <property type="nucleotide sequence ID" value="NZ_CM007353.1"/>
</dbReference>
<gene>
    <name evidence="2" type="ORF">AJ89_07080</name>
</gene>
<name>A0A1E7G467_LACLC</name>
<proteinExistence type="predicted"/>
<dbReference type="PANTHER" id="PTHR43245">
    <property type="entry name" value="BIFUNCTIONAL POLYMYXIN RESISTANCE PROTEIN ARNA"/>
    <property type="match status" value="1"/>
</dbReference>
<dbReference type="InterPro" id="IPR050177">
    <property type="entry name" value="Lipid_A_modif_metabolic_enz"/>
</dbReference>
<feature type="domain" description="NAD-dependent epimerase/dehydratase" evidence="1">
    <location>
        <begin position="4"/>
        <end position="210"/>
    </location>
</feature>
<dbReference type="SUPFAM" id="SSF51735">
    <property type="entry name" value="NAD(P)-binding Rossmann-fold domains"/>
    <property type="match status" value="1"/>
</dbReference>
<evidence type="ECO:0000313" key="3">
    <source>
        <dbReference type="Proteomes" id="UP000176236"/>
    </source>
</evidence>
<accession>A0A1E7G467</accession>
<dbReference type="AlphaFoldDB" id="A0A1E7G467"/>
<dbReference type="PANTHER" id="PTHR43245:SF13">
    <property type="entry name" value="UDP-D-APIOSE_UDP-D-XYLOSE SYNTHASE 2"/>
    <property type="match status" value="1"/>
</dbReference>
<dbReference type="EMBL" id="JMMZ01000019">
    <property type="protein sequence ID" value="OEU39765.1"/>
    <property type="molecule type" value="Genomic_DNA"/>
</dbReference>
<dbReference type="InterPro" id="IPR036291">
    <property type="entry name" value="NAD(P)-bd_dom_sf"/>
</dbReference>
<sequence length="305" mass="34967">MQTILGSNGQIGHELAKELYENYTKEIRLVSRKPQKIHDSDELVSADLLDFNETNNAISGSDIVYFTVGLPMDSEMWMKQFSKILDNVIEACKIHRSKLVFFDNTYMYPKTSAIQYENTIFSPSGKKSLVRAQLADKIIKEMEANELKAVVCRAPEFYGPEKTQSITNTMIFSNIKAKQKLKIPISDSTLRTLIWTPDASRAMALIGNTDDAYGQTWHLPCDRSLTYKEMINIADKIENEKLSYSIIKLWKFKVGSLFNKNAKELLELLPRYEVDNLFNSDKFKKRFPSFPVTSFESGIKQILVK</sequence>
<dbReference type="Pfam" id="PF01370">
    <property type="entry name" value="Epimerase"/>
    <property type="match status" value="1"/>
</dbReference>
<dbReference type="InterPro" id="IPR001509">
    <property type="entry name" value="Epimerase_deHydtase"/>
</dbReference>
<reference evidence="2 3" key="1">
    <citation type="journal article" date="2016" name="Appl. Microbiol. Biotechnol.">
        <title>Adhesion of the genome-sequenced Lactococcus lactis subsp. cremoris IBB477 strain is mediated by specific molecular determinants.</title>
        <authorList>
            <person name="Radziwill-Bienkowska J.M."/>
            <person name="Le D.T."/>
            <person name="Szczesny P."/>
            <person name="Duviau M.P."/>
            <person name="Aleksandrzak-Piekarczyk T."/>
            <person name="Loubiere P."/>
            <person name="Mercier-Bonin M."/>
            <person name="Bardowski J.K."/>
            <person name="Kowalczyk M."/>
        </authorList>
    </citation>
    <scope>NUCLEOTIDE SEQUENCE [LARGE SCALE GENOMIC DNA]</scope>
    <source>
        <strain evidence="2 3">IBB477</strain>
    </source>
</reference>
<dbReference type="Gene3D" id="3.40.50.720">
    <property type="entry name" value="NAD(P)-binding Rossmann-like Domain"/>
    <property type="match status" value="1"/>
</dbReference>
<organism evidence="2 3">
    <name type="scientific">Lactococcus cremoris subsp. cremoris IBB477</name>
    <dbReference type="NCBI Taxonomy" id="1449093"/>
    <lineage>
        <taxon>Bacteria</taxon>
        <taxon>Bacillati</taxon>
        <taxon>Bacillota</taxon>
        <taxon>Bacilli</taxon>
        <taxon>Lactobacillales</taxon>
        <taxon>Streptococcaceae</taxon>
        <taxon>Lactococcus</taxon>
        <taxon>Lactococcus cremoris subsp. cremoris</taxon>
    </lineage>
</organism>
<dbReference type="Proteomes" id="UP000176236">
    <property type="component" value="Chromosome"/>
</dbReference>
<protein>
    <submittedName>
        <fullName evidence="2">NAD-dependent dehydratase</fullName>
    </submittedName>
</protein>
<comment type="caution">
    <text evidence="2">The sequence shown here is derived from an EMBL/GenBank/DDBJ whole genome shotgun (WGS) entry which is preliminary data.</text>
</comment>
<evidence type="ECO:0000313" key="2">
    <source>
        <dbReference type="EMBL" id="OEU39765.1"/>
    </source>
</evidence>
<evidence type="ECO:0000259" key="1">
    <source>
        <dbReference type="Pfam" id="PF01370"/>
    </source>
</evidence>